<protein>
    <submittedName>
        <fullName evidence="1">Uncharacterized protein</fullName>
    </submittedName>
</protein>
<reference evidence="1" key="2">
    <citation type="submission" date="2015-03" db="EMBL/GenBank/DDBJ databases">
        <authorList>
            <person name="Chow C.-E.T."/>
            <person name="Winget D.M."/>
            <person name="White R.A.III."/>
            <person name="Hallam S.J."/>
            <person name="Suttle C.A."/>
        </authorList>
    </citation>
    <scope>NUCLEOTIDE SEQUENCE</scope>
    <source>
        <strain evidence="1">Oxic1_4</strain>
    </source>
</reference>
<accession>A0A0F7L8Z5</accession>
<evidence type="ECO:0000313" key="1">
    <source>
        <dbReference type="EMBL" id="AKH47872.1"/>
    </source>
</evidence>
<name>A0A0F7L8Z5_9VIRU</name>
<sequence>MSLYLPVRNLSESECKGFVIFIVVGGGVGVASAREYLLHEWQKVEPSSFTHNASDAPHLSHG</sequence>
<dbReference type="EMBL" id="KR029599">
    <property type="protein sequence ID" value="AKH47872.1"/>
    <property type="molecule type" value="Genomic_DNA"/>
</dbReference>
<reference evidence="1" key="1">
    <citation type="journal article" date="2015" name="Front. Microbiol.">
        <title>Combining genomic sequencing methods to explore viral diversity and reveal potential virus-host interactions.</title>
        <authorList>
            <person name="Chow C.E."/>
            <person name="Winget D.M."/>
            <person name="White R.A.III."/>
            <person name="Hallam S.J."/>
            <person name="Suttle C.A."/>
        </authorList>
    </citation>
    <scope>NUCLEOTIDE SEQUENCE</scope>
    <source>
        <strain evidence="1">Oxic1_4</strain>
    </source>
</reference>
<proteinExistence type="predicted"/>
<organism evidence="1">
    <name type="scientific">uncultured marine virus</name>
    <dbReference type="NCBI Taxonomy" id="186617"/>
    <lineage>
        <taxon>Viruses</taxon>
        <taxon>environmental samples</taxon>
    </lineage>
</organism>